<dbReference type="EMBL" id="BAABME010027075">
    <property type="protein sequence ID" value="GAA0175009.1"/>
    <property type="molecule type" value="Genomic_DNA"/>
</dbReference>
<dbReference type="SUPFAM" id="SSF53098">
    <property type="entry name" value="Ribonuclease H-like"/>
    <property type="match status" value="1"/>
</dbReference>
<dbReference type="GO" id="GO:0004523">
    <property type="term" value="F:RNA-DNA hybrid ribonuclease activity"/>
    <property type="evidence" value="ECO:0007669"/>
    <property type="project" value="InterPro"/>
</dbReference>
<accession>A0AAV3RF53</accession>
<dbReference type="Proteomes" id="UP001454036">
    <property type="component" value="Unassembled WGS sequence"/>
</dbReference>
<comment type="caution">
    <text evidence="3">The sequence shown here is derived from an EMBL/GenBank/DDBJ whole genome shotgun (WGS) entry which is preliminary data.</text>
</comment>
<evidence type="ECO:0000259" key="2">
    <source>
        <dbReference type="Pfam" id="PF13456"/>
    </source>
</evidence>
<evidence type="ECO:0000256" key="1">
    <source>
        <dbReference type="SAM" id="SignalP"/>
    </source>
</evidence>
<feature type="domain" description="RNase H type-1" evidence="2">
    <location>
        <begin position="11"/>
        <end position="90"/>
    </location>
</feature>
<dbReference type="GO" id="GO:0003676">
    <property type="term" value="F:nucleic acid binding"/>
    <property type="evidence" value="ECO:0007669"/>
    <property type="project" value="InterPro"/>
</dbReference>
<feature type="chain" id="PRO_5043763798" description="RNase H type-1 domain-containing protein" evidence="1">
    <location>
        <begin position="17"/>
        <end position="118"/>
    </location>
</feature>
<evidence type="ECO:0000313" key="3">
    <source>
        <dbReference type="EMBL" id="GAA0175009.1"/>
    </source>
</evidence>
<reference evidence="3 4" key="1">
    <citation type="submission" date="2024-01" db="EMBL/GenBank/DDBJ databases">
        <title>The complete chloroplast genome sequence of Lithospermum erythrorhizon: insights into the phylogenetic relationship among Boraginaceae species and the maternal lineages of purple gromwells.</title>
        <authorList>
            <person name="Okada T."/>
            <person name="Watanabe K."/>
        </authorList>
    </citation>
    <scope>NUCLEOTIDE SEQUENCE [LARGE SCALE GENOMIC DNA]</scope>
</reference>
<dbReference type="InterPro" id="IPR012337">
    <property type="entry name" value="RNaseH-like_sf"/>
</dbReference>
<dbReference type="Gene3D" id="3.30.420.10">
    <property type="entry name" value="Ribonuclease H-like superfamily/Ribonuclease H"/>
    <property type="match status" value="1"/>
</dbReference>
<evidence type="ECO:0000313" key="4">
    <source>
        <dbReference type="Proteomes" id="UP001454036"/>
    </source>
</evidence>
<dbReference type="Pfam" id="PF13456">
    <property type="entry name" value="RVT_3"/>
    <property type="match status" value="1"/>
</dbReference>
<protein>
    <recommendedName>
        <fullName evidence="2">RNase H type-1 domain-containing protein</fullName>
    </recommendedName>
</protein>
<dbReference type="AlphaFoldDB" id="A0AAV3RF53"/>
<dbReference type="InterPro" id="IPR036397">
    <property type="entry name" value="RNaseH_sf"/>
</dbReference>
<dbReference type="InterPro" id="IPR052929">
    <property type="entry name" value="RNase_H-like_EbsB-rel"/>
</dbReference>
<keyword evidence="1" id="KW-0732">Signal</keyword>
<gene>
    <name evidence="3" type="ORF">LIER_41834</name>
</gene>
<dbReference type="PANTHER" id="PTHR47074:SF11">
    <property type="entry name" value="REVERSE TRANSCRIPTASE-LIKE PROTEIN"/>
    <property type="match status" value="1"/>
</dbReference>
<name>A0AAV3RF53_LITER</name>
<proteinExistence type="predicted"/>
<sequence>MCLLLMVLNWKAEALAVREGLEFVNRRRWQTIEVESDSQILIKSILGEFSVFLEIDLIVEDIRNQGRLLDPTFPYVRRSLNNAAHTIAHWNCGPENEAFWLDSRPHWLMSTLLSDCNS</sequence>
<keyword evidence="4" id="KW-1185">Reference proteome</keyword>
<dbReference type="InterPro" id="IPR002156">
    <property type="entry name" value="RNaseH_domain"/>
</dbReference>
<feature type="signal peptide" evidence="1">
    <location>
        <begin position="1"/>
        <end position="16"/>
    </location>
</feature>
<dbReference type="PANTHER" id="PTHR47074">
    <property type="entry name" value="BNAC02G40300D PROTEIN"/>
    <property type="match status" value="1"/>
</dbReference>
<organism evidence="3 4">
    <name type="scientific">Lithospermum erythrorhizon</name>
    <name type="common">Purple gromwell</name>
    <name type="synonym">Lithospermum officinale var. erythrorhizon</name>
    <dbReference type="NCBI Taxonomy" id="34254"/>
    <lineage>
        <taxon>Eukaryota</taxon>
        <taxon>Viridiplantae</taxon>
        <taxon>Streptophyta</taxon>
        <taxon>Embryophyta</taxon>
        <taxon>Tracheophyta</taxon>
        <taxon>Spermatophyta</taxon>
        <taxon>Magnoliopsida</taxon>
        <taxon>eudicotyledons</taxon>
        <taxon>Gunneridae</taxon>
        <taxon>Pentapetalae</taxon>
        <taxon>asterids</taxon>
        <taxon>lamiids</taxon>
        <taxon>Boraginales</taxon>
        <taxon>Boraginaceae</taxon>
        <taxon>Boraginoideae</taxon>
        <taxon>Lithospermeae</taxon>
        <taxon>Lithospermum</taxon>
    </lineage>
</organism>